<dbReference type="Proteomes" id="UP000018895">
    <property type="component" value="Unassembled WGS sequence"/>
</dbReference>
<reference evidence="2" key="1">
    <citation type="journal article" date="2014" name="Genome Announc.">
        <title>Draft Genome Sequences of Three Alkaliphilic Bacillus Strains, Bacillus wakoensis JCM 9140T, Bacillus akibai JCM 9157T, and Bacillus hemicellulosilyticus JCM 9152T.</title>
        <authorList>
            <person name="Yuki M."/>
            <person name="Oshima K."/>
            <person name="Suda W."/>
            <person name="Oshida Y."/>
            <person name="Kitamura K."/>
            <person name="Iida T."/>
            <person name="Hattori M."/>
            <person name="Ohkuma M."/>
        </authorList>
    </citation>
    <scope>NUCLEOTIDE SEQUENCE [LARGE SCALE GENOMIC DNA]</scope>
    <source>
        <strain evidence="2">JCM 9152</strain>
    </source>
</reference>
<dbReference type="EMBL" id="BAUU01000011">
    <property type="protein sequence ID" value="GAE30426.1"/>
    <property type="molecule type" value="Genomic_DNA"/>
</dbReference>
<protein>
    <submittedName>
        <fullName evidence="2">Uncharacterized protein</fullName>
    </submittedName>
</protein>
<organism evidence="2 3">
    <name type="scientific">Halalkalibacter hemicellulosilyticusJCM 9152</name>
    <dbReference type="NCBI Taxonomy" id="1236971"/>
    <lineage>
        <taxon>Bacteria</taxon>
        <taxon>Bacillati</taxon>
        <taxon>Bacillota</taxon>
        <taxon>Bacilli</taxon>
        <taxon>Bacillales</taxon>
        <taxon>Bacillaceae</taxon>
        <taxon>Halalkalibacter</taxon>
    </lineage>
</organism>
<accession>W4QEG4</accession>
<dbReference type="AlphaFoldDB" id="W4QEG4"/>
<name>W4QEG4_9BACI</name>
<keyword evidence="1" id="KW-0812">Transmembrane</keyword>
<evidence type="ECO:0000313" key="2">
    <source>
        <dbReference type="EMBL" id="GAE30426.1"/>
    </source>
</evidence>
<evidence type="ECO:0000313" key="3">
    <source>
        <dbReference type="Proteomes" id="UP000018895"/>
    </source>
</evidence>
<proteinExistence type="predicted"/>
<keyword evidence="1" id="KW-0472">Membrane</keyword>
<sequence length="73" mass="8745">MVTRILFYVTKGGGIFLFLYGFLNFVTITLSTFAILDFDLENYAVFWRLTFWEPFWMIGGFFIFFLLKRTNCN</sequence>
<comment type="caution">
    <text evidence="2">The sequence shown here is derived from an EMBL/GenBank/DDBJ whole genome shotgun (WGS) entry which is preliminary data.</text>
</comment>
<gene>
    <name evidence="2" type="ORF">JCM9152_1834</name>
</gene>
<evidence type="ECO:0000256" key="1">
    <source>
        <dbReference type="SAM" id="Phobius"/>
    </source>
</evidence>
<feature type="transmembrane region" description="Helical" evidence="1">
    <location>
        <begin position="12"/>
        <end position="33"/>
    </location>
</feature>
<feature type="transmembrane region" description="Helical" evidence="1">
    <location>
        <begin position="45"/>
        <end position="67"/>
    </location>
</feature>
<keyword evidence="1" id="KW-1133">Transmembrane helix</keyword>
<keyword evidence="3" id="KW-1185">Reference proteome</keyword>